<organism evidence="8 9">
    <name type="scientific">Halogeometricum luteum</name>
    <dbReference type="NCBI Taxonomy" id="2950537"/>
    <lineage>
        <taxon>Archaea</taxon>
        <taxon>Methanobacteriati</taxon>
        <taxon>Methanobacteriota</taxon>
        <taxon>Stenosarchaea group</taxon>
        <taxon>Halobacteria</taxon>
        <taxon>Halobacteriales</taxon>
        <taxon>Haloferacaceae</taxon>
        <taxon>Halogeometricum</taxon>
    </lineage>
</organism>
<keyword evidence="5" id="KW-0411">Iron-sulfur</keyword>
<dbReference type="Proteomes" id="UP001254813">
    <property type="component" value="Unassembled WGS sequence"/>
</dbReference>
<dbReference type="Gene3D" id="3.40.50.11540">
    <property type="entry name" value="NADH-ubiquinone oxidoreductase 51kDa subunit"/>
    <property type="match status" value="1"/>
</dbReference>
<dbReference type="PANTHER" id="PTHR43578">
    <property type="entry name" value="NADH-QUINONE OXIDOREDUCTASE SUBUNIT F"/>
    <property type="match status" value="1"/>
</dbReference>
<dbReference type="EMBL" id="JAMQOQ010000001">
    <property type="protein sequence ID" value="MDS0293758.1"/>
    <property type="molecule type" value="Genomic_DNA"/>
</dbReference>
<dbReference type="InterPro" id="IPR019575">
    <property type="entry name" value="Nuop51_4Fe4S-bd"/>
</dbReference>
<evidence type="ECO:0000256" key="3">
    <source>
        <dbReference type="ARBA" id="ARBA00022723"/>
    </source>
</evidence>
<comment type="similarity">
    <text evidence="1">Belongs to the complex I 51 kDa subunit family.</text>
</comment>
<dbReference type="Gene3D" id="3.10.20.600">
    <property type="match status" value="1"/>
</dbReference>
<evidence type="ECO:0000256" key="1">
    <source>
        <dbReference type="ARBA" id="ARBA00007523"/>
    </source>
</evidence>
<feature type="domain" description="NADH-ubiquinone oxidoreductase 51kDa subunit iron-sulphur binding" evidence="7">
    <location>
        <begin position="418"/>
        <end position="463"/>
    </location>
</feature>
<feature type="region of interest" description="Disordered" evidence="6">
    <location>
        <begin position="1"/>
        <end position="49"/>
    </location>
</feature>
<evidence type="ECO:0000313" key="9">
    <source>
        <dbReference type="Proteomes" id="UP001254813"/>
    </source>
</evidence>
<evidence type="ECO:0000256" key="4">
    <source>
        <dbReference type="ARBA" id="ARBA00023004"/>
    </source>
</evidence>
<dbReference type="SMART" id="SM00928">
    <property type="entry name" value="NADH_4Fe-4S"/>
    <property type="match status" value="1"/>
</dbReference>
<dbReference type="SUPFAM" id="SSF140490">
    <property type="entry name" value="Nqo1C-terminal domain-like"/>
    <property type="match status" value="1"/>
</dbReference>
<dbReference type="Pfam" id="PF01512">
    <property type="entry name" value="Complex1_51K"/>
    <property type="match status" value="1"/>
</dbReference>
<gene>
    <name evidence="8" type="ORF">NDI79_06180</name>
</gene>
<evidence type="ECO:0000256" key="2">
    <source>
        <dbReference type="ARBA" id="ARBA00022485"/>
    </source>
</evidence>
<sequence>MSDSKEEDGSLPAVRVAAGSAHRTDANAVADAAREAAETSTVRRTGSTGAEALEPLLVVTTDDGTAFYAAPSHDRAGEVVRAAESGEFAADADAVVEGEEGTPDEDGALPTPEEGPLSVGRRRALGRCGWVDPTEPPADSLADAVREDPDDVLAGMRELGLLGRGRGDARADESVGEGWAEARDAEGDPVLVVNANDADERNRTDRTLLEGDAGGVVDAAMAVGHLLGAEDVVVYAEEESLGTERLSRAVSRHREEHGEAPQLAVGPERFIAGEPTMALESLEGNDRLEARLTPPGPETHGLYGRPTVIHTPRTLLQVREVIRNPEAFDADDADPGTRLVTVAGDVDAPATVELSTGSSMRTATDAVEHDSVKMAVVGGQFGGFTRRLDHTYSAPALDGADLGSEGVVELFGEDRCALAAVGDRANFASQENCGRSGPCREGTKQMTDLLRQIYTGKYKDDMLRELTRTMQNSSMCHFEESAARTVETAMSTFDREFAAHAEGRCPSGECDGQSLH</sequence>
<dbReference type="InterPro" id="IPR011538">
    <property type="entry name" value="Nuo51_FMN-bd"/>
</dbReference>
<comment type="caution">
    <text evidence="8">The sequence shown here is derived from an EMBL/GenBank/DDBJ whole genome shotgun (WGS) entry which is preliminary data.</text>
</comment>
<keyword evidence="4" id="KW-0408">Iron</keyword>
<protein>
    <submittedName>
        <fullName evidence="8">NADH dehydrogenase FAD-containing subunit</fullName>
    </submittedName>
</protein>
<accession>A0ABU2G0F9</accession>
<evidence type="ECO:0000313" key="8">
    <source>
        <dbReference type="EMBL" id="MDS0293758.1"/>
    </source>
</evidence>
<feature type="region of interest" description="Disordered" evidence="6">
    <location>
        <begin position="97"/>
        <end position="119"/>
    </location>
</feature>
<keyword evidence="3" id="KW-0479">Metal-binding</keyword>
<name>A0ABU2G0F9_9EURY</name>
<proteinExistence type="inferred from homology"/>
<dbReference type="Pfam" id="PF10589">
    <property type="entry name" value="NADH_4Fe-4S"/>
    <property type="match status" value="1"/>
</dbReference>
<reference evidence="8 9" key="1">
    <citation type="submission" date="2022-06" db="EMBL/GenBank/DDBJ databases">
        <title>Halogeometricum sp. a new haloarchaeum isolate from saline soil.</title>
        <authorList>
            <person name="Strakova D."/>
            <person name="Galisteo C."/>
            <person name="Sanchez-Porro C."/>
            <person name="Ventosa A."/>
        </authorList>
    </citation>
    <scope>NUCLEOTIDE SEQUENCE [LARGE SCALE GENOMIC DNA]</scope>
    <source>
        <strain evidence="9">S3BR25-2</strain>
    </source>
</reference>
<dbReference type="SUPFAM" id="SSF142019">
    <property type="entry name" value="Nqo1 FMN-binding domain-like"/>
    <property type="match status" value="1"/>
</dbReference>
<keyword evidence="9" id="KW-1185">Reference proteome</keyword>
<dbReference type="Gene3D" id="1.20.1440.230">
    <property type="entry name" value="NADH-ubiquinone oxidoreductase 51kDa subunit, iron-sulphur binding domain"/>
    <property type="match status" value="1"/>
</dbReference>
<dbReference type="RefSeq" id="WP_310927572.1">
    <property type="nucleotide sequence ID" value="NZ_JAMQOQ010000001.1"/>
</dbReference>
<dbReference type="InterPro" id="IPR037225">
    <property type="entry name" value="Nuo51_FMN-bd_sf"/>
</dbReference>
<evidence type="ECO:0000256" key="6">
    <source>
        <dbReference type="SAM" id="MobiDB-lite"/>
    </source>
</evidence>
<dbReference type="PANTHER" id="PTHR43578:SF3">
    <property type="entry name" value="NADH-QUINONE OXIDOREDUCTASE SUBUNIT F"/>
    <property type="match status" value="1"/>
</dbReference>
<feature type="compositionally biased region" description="Acidic residues" evidence="6">
    <location>
        <begin position="97"/>
        <end position="107"/>
    </location>
</feature>
<keyword evidence="2" id="KW-0004">4Fe-4S</keyword>
<dbReference type="InterPro" id="IPR037207">
    <property type="entry name" value="Nuop51_4Fe4S-bd_sf"/>
</dbReference>
<evidence type="ECO:0000259" key="7">
    <source>
        <dbReference type="SMART" id="SM00928"/>
    </source>
</evidence>
<evidence type="ECO:0000256" key="5">
    <source>
        <dbReference type="ARBA" id="ARBA00023014"/>
    </source>
</evidence>